<sequence>MRRPAQSFHIPAPVLKSIKGLWDQQAHRVVQDSEDQRVNTVIQAQRDQMALGVKQALQDLRVLLDPKDQVVYPFKECLECQAKKERKEGLDFLAHRASQEVLVHQDVMAHQAKGAFLERMDPLALRDHQGQLAFPEPLEPQESQEAWDPKAPSGHL</sequence>
<evidence type="ECO:0000256" key="1">
    <source>
        <dbReference type="SAM" id="MobiDB-lite"/>
    </source>
</evidence>
<dbReference type="Proteomes" id="UP001159641">
    <property type="component" value="Unassembled WGS sequence"/>
</dbReference>
<gene>
    <name evidence="2" type="ORF">J1605_007595</name>
</gene>
<dbReference type="EMBL" id="JAIQCJ010002027">
    <property type="protein sequence ID" value="KAJ8785039.1"/>
    <property type="molecule type" value="Genomic_DNA"/>
</dbReference>
<organism evidence="2 3">
    <name type="scientific">Eschrichtius robustus</name>
    <name type="common">California gray whale</name>
    <name type="synonym">Eschrichtius gibbosus</name>
    <dbReference type="NCBI Taxonomy" id="9764"/>
    <lineage>
        <taxon>Eukaryota</taxon>
        <taxon>Metazoa</taxon>
        <taxon>Chordata</taxon>
        <taxon>Craniata</taxon>
        <taxon>Vertebrata</taxon>
        <taxon>Euteleostomi</taxon>
        <taxon>Mammalia</taxon>
        <taxon>Eutheria</taxon>
        <taxon>Laurasiatheria</taxon>
        <taxon>Artiodactyla</taxon>
        <taxon>Whippomorpha</taxon>
        <taxon>Cetacea</taxon>
        <taxon>Mysticeti</taxon>
        <taxon>Eschrichtiidae</taxon>
        <taxon>Eschrichtius</taxon>
    </lineage>
</organism>
<feature type="region of interest" description="Disordered" evidence="1">
    <location>
        <begin position="131"/>
        <end position="156"/>
    </location>
</feature>
<evidence type="ECO:0000313" key="3">
    <source>
        <dbReference type="Proteomes" id="UP001159641"/>
    </source>
</evidence>
<protein>
    <submittedName>
        <fullName evidence="2">Uncharacterized protein</fullName>
    </submittedName>
</protein>
<dbReference type="AlphaFoldDB" id="A0AB34H019"/>
<evidence type="ECO:0000313" key="2">
    <source>
        <dbReference type="EMBL" id="KAJ8785039.1"/>
    </source>
</evidence>
<comment type="caution">
    <text evidence="2">The sequence shown here is derived from an EMBL/GenBank/DDBJ whole genome shotgun (WGS) entry which is preliminary data.</text>
</comment>
<accession>A0AB34H019</accession>
<proteinExistence type="predicted"/>
<reference evidence="2 3" key="1">
    <citation type="submission" date="2022-11" db="EMBL/GenBank/DDBJ databases">
        <title>Whole genome sequence of Eschrichtius robustus ER-17-0199.</title>
        <authorList>
            <person name="Bruniche-Olsen A."/>
            <person name="Black A.N."/>
            <person name="Fields C.J."/>
            <person name="Walden K."/>
            <person name="Dewoody J.A."/>
        </authorList>
    </citation>
    <scope>NUCLEOTIDE SEQUENCE [LARGE SCALE GENOMIC DNA]</scope>
    <source>
        <strain evidence="2">ER-17-0199</strain>
        <tissue evidence="2">Blubber</tissue>
    </source>
</reference>
<name>A0AB34H019_ESCRO</name>
<keyword evidence="3" id="KW-1185">Reference proteome</keyword>